<evidence type="ECO:0000259" key="2">
    <source>
        <dbReference type="Pfam" id="PF01757"/>
    </source>
</evidence>
<dbReference type="AlphaFoldDB" id="A0A0J6YSR2"/>
<keyword evidence="1" id="KW-0812">Transmembrane</keyword>
<sequence length="431" mass="48204">MPPKKRDDNWIDGLRGVASFVVVTGHLCTAFVPYLHSPALSENGPMSLWQLPILRLCVGGRGAVAVFFIITGFVNSINPVKNARNNNTQVALTNLARSSFTRSGRLVIPTSIATIIGWFLCQVGAFKLAKRADAGWIMNGGHDPDPLGESLVKLFRSLTIYWSSGGGEYDATNWTLVYFLQGSFRVYLALLAMTLVTARFWRIITAFLYAYAWITGDYLVGINLYAGILLAQLQVDYGSRATNILPKVVPSILMILGLFFWSFPQENPHWAPWSKIMRDSFVAVTPLYTDTSRYCVSIGITLLMLGIFFSKNARKFFTSPVLNFLGRVSFPVYLLHNTIIRTVLVLMVYGPNVSKTPATDDKGNPTIVKRISPMSFLFVLPVFYAILYVIAYLWTVYVDPLCAKMVDAMKNRMFVEEQKPQDKVVPLTQVA</sequence>
<name>A0A0J6YSR2_COCIT</name>
<evidence type="ECO:0000313" key="4">
    <source>
        <dbReference type="Proteomes" id="UP000054565"/>
    </source>
</evidence>
<protein>
    <recommendedName>
        <fullName evidence="2">Acyltransferase 3 domain-containing protein</fullName>
    </recommendedName>
</protein>
<feature type="transmembrane region" description="Helical" evidence="1">
    <location>
        <begin position="12"/>
        <end position="33"/>
    </location>
</feature>
<feature type="transmembrane region" description="Helical" evidence="1">
    <location>
        <begin position="330"/>
        <end position="351"/>
    </location>
</feature>
<dbReference type="InterPro" id="IPR050879">
    <property type="entry name" value="Acyltransferase_3"/>
</dbReference>
<dbReference type="InterPro" id="IPR002656">
    <property type="entry name" value="Acyl_transf_3_dom"/>
</dbReference>
<dbReference type="PANTHER" id="PTHR23028:SF128">
    <property type="entry name" value="ACYLTRANSFERASE 3 DOMAIN-CONTAINING PROTEIN"/>
    <property type="match status" value="1"/>
</dbReference>
<dbReference type="OrthoDB" id="5405781at2759"/>
<organism evidence="3 4">
    <name type="scientific">Coccidioides immitis RMSCC 2394</name>
    <dbReference type="NCBI Taxonomy" id="404692"/>
    <lineage>
        <taxon>Eukaryota</taxon>
        <taxon>Fungi</taxon>
        <taxon>Dikarya</taxon>
        <taxon>Ascomycota</taxon>
        <taxon>Pezizomycotina</taxon>
        <taxon>Eurotiomycetes</taxon>
        <taxon>Eurotiomycetidae</taxon>
        <taxon>Onygenales</taxon>
        <taxon>Onygenaceae</taxon>
        <taxon>Coccidioides</taxon>
    </lineage>
</organism>
<feature type="transmembrane region" description="Helical" evidence="1">
    <location>
        <begin position="371"/>
        <end position="395"/>
    </location>
</feature>
<evidence type="ECO:0000313" key="3">
    <source>
        <dbReference type="EMBL" id="KMP09998.1"/>
    </source>
</evidence>
<dbReference type="GO" id="GO:0016747">
    <property type="term" value="F:acyltransferase activity, transferring groups other than amino-acyl groups"/>
    <property type="evidence" value="ECO:0007669"/>
    <property type="project" value="InterPro"/>
</dbReference>
<feature type="transmembrane region" description="Helical" evidence="1">
    <location>
        <begin position="291"/>
        <end position="309"/>
    </location>
</feature>
<dbReference type="EMBL" id="DS028100">
    <property type="protein sequence ID" value="KMP09998.1"/>
    <property type="molecule type" value="Genomic_DNA"/>
</dbReference>
<accession>A0A0J6YSR2</accession>
<feature type="domain" description="Acyltransferase 3" evidence="2">
    <location>
        <begin position="9"/>
        <end position="388"/>
    </location>
</feature>
<keyword evidence="1" id="KW-0472">Membrane</keyword>
<feature type="transmembrane region" description="Helical" evidence="1">
    <location>
        <begin position="244"/>
        <end position="263"/>
    </location>
</feature>
<dbReference type="Pfam" id="PF01757">
    <property type="entry name" value="Acyl_transf_3"/>
    <property type="match status" value="1"/>
</dbReference>
<dbReference type="PANTHER" id="PTHR23028">
    <property type="entry name" value="ACETYLTRANSFERASE"/>
    <property type="match status" value="1"/>
</dbReference>
<reference evidence="4" key="1">
    <citation type="journal article" date="2010" name="Genome Res.">
        <title>Population genomic sequencing of Coccidioides fungi reveals recent hybridization and transposon control.</title>
        <authorList>
            <person name="Neafsey D.E."/>
            <person name="Barker B.M."/>
            <person name="Sharpton T.J."/>
            <person name="Stajich J.E."/>
            <person name="Park D.J."/>
            <person name="Whiston E."/>
            <person name="Hung C.-Y."/>
            <person name="McMahan C."/>
            <person name="White J."/>
            <person name="Sykes S."/>
            <person name="Heiman D."/>
            <person name="Young S."/>
            <person name="Zeng Q."/>
            <person name="Abouelleil A."/>
            <person name="Aftuck L."/>
            <person name="Bessette D."/>
            <person name="Brown A."/>
            <person name="FitzGerald M."/>
            <person name="Lui A."/>
            <person name="Macdonald J.P."/>
            <person name="Priest M."/>
            <person name="Orbach M.J."/>
            <person name="Galgiani J.N."/>
            <person name="Kirkland T.N."/>
            <person name="Cole G.T."/>
            <person name="Birren B.W."/>
            <person name="Henn M.R."/>
            <person name="Taylor J.W."/>
            <person name="Rounsley S.D."/>
        </authorList>
    </citation>
    <scope>NUCLEOTIDE SEQUENCE [LARGE SCALE GENOMIC DNA]</scope>
    <source>
        <strain evidence="4">RMSCC 2394</strain>
    </source>
</reference>
<feature type="transmembrane region" description="Helical" evidence="1">
    <location>
        <begin position="210"/>
        <end position="232"/>
    </location>
</feature>
<feature type="transmembrane region" description="Helical" evidence="1">
    <location>
        <begin position="53"/>
        <end position="74"/>
    </location>
</feature>
<gene>
    <name evidence="3" type="ORF">CIRG_09231</name>
</gene>
<dbReference type="Proteomes" id="UP000054565">
    <property type="component" value="Unassembled WGS sequence"/>
</dbReference>
<proteinExistence type="predicted"/>
<keyword evidence="1" id="KW-1133">Transmembrane helix</keyword>
<evidence type="ECO:0000256" key="1">
    <source>
        <dbReference type="SAM" id="Phobius"/>
    </source>
</evidence>